<name>A0A0W0FN28_MONRR</name>
<dbReference type="EMBL" id="LATX01001825">
    <property type="protein sequence ID" value="KTB37728.1"/>
    <property type="molecule type" value="Genomic_DNA"/>
</dbReference>
<feature type="region of interest" description="Disordered" evidence="1">
    <location>
        <begin position="9"/>
        <end position="52"/>
    </location>
</feature>
<evidence type="ECO:0000313" key="2">
    <source>
        <dbReference type="EMBL" id="KTB37728.1"/>
    </source>
</evidence>
<accession>A0A0W0FN28</accession>
<organism evidence="2 3">
    <name type="scientific">Moniliophthora roreri</name>
    <name type="common">Frosty pod rot fungus</name>
    <name type="synonym">Monilia roreri</name>
    <dbReference type="NCBI Taxonomy" id="221103"/>
    <lineage>
        <taxon>Eukaryota</taxon>
        <taxon>Fungi</taxon>
        <taxon>Dikarya</taxon>
        <taxon>Basidiomycota</taxon>
        <taxon>Agaricomycotina</taxon>
        <taxon>Agaricomycetes</taxon>
        <taxon>Agaricomycetidae</taxon>
        <taxon>Agaricales</taxon>
        <taxon>Marasmiineae</taxon>
        <taxon>Marasmiaceae</taxon>
        <taxon>Moniliophthora</taxon>
    </lineage>
</organism>
<evidence type="ECO:0000313" key="3">
    <source>
        <dbReference type="Proteomes" id="UP000054988"/>
    </source>
</evidence>
<sequence>MPKTMLLVVDGSPNRPGTSTPCPGPPTTTWPRNRQPSHHSASRVAEHDYDVSGARRRRLNPDIDTGTMFASYFQFQLHPNMPPSQTSPKICDVLITLNSPPSTPSPQSPLLLPPPKHSRLVVASVYTDNDYLVVFVVPEAKGKALELSMMLDWLGQG</sequence>
<gene>
    <name evidence="2" type="ORF">WG66_9699</name>
</gene>
<dbReference type="Proteomes" id="UP000054988">
    <property type="component" value="Unassembled WGS sequence"/>
</dbReference>
<protein>
    <submittedName>
        <fullName evidence="2">Uncharacterized protein</fullName>
    </submittedName>
</protein>
<reference evidence="2 3" key="1">
    <citation type="submission" date="2015-12" db="EMBL/GenBank/DDBJ databases">
        <title>Draft genome sequence of Moniliophthora roreri, the causal agent of frosty pod rot of cacao.</title>
        <authorList>
            <person name="Aime M.C."/>
            <person name="Diaz-Valderrama J.R."/>
            <person name="Kijpornyongpan T."/>
            <person name="Phillips-Mora W."/>
        </authorList>
    </citation>
    <scope>NUCLEOTIDE SEQUENCE [LARGE SCALE GENOMIC DNA]</scope>
    <source>
        <strain evidence="2 3">MCA 2952</strain>
    </source>
</reference>
<evidence type="ECO:0000256" key="1">
    <source>
        <dbReference type="SAM" id="MobiDB-lite"/>
    </source>
</evidence>
<proteinExistence type="predicted"/>
<comment type="caution">
    <text evidence="2">The sequence shown here is derived from an EMBL/GenBank/DDBJ whole genome shotgun (WGS) entry which is preliminary data.</text>
</comment>
<dbReference type="AlphaFoldDB" id="A0A0W0FN28"/>